<reference evidence="1 2" key="1">
    <citation type="submission" date="2022-10" db="EMBL/GenBank/DDBJ databases">
        <title>Defluviimonas sp. nov., isolated from ocean surface water.</title>
        <authorList>
            <person name="He W."/>
            <person name="Wang L."/>
            <person name="Zhang D.-F."/>
        </authorList>
    </citation>
    <scope>NUCLEOTIDE SEQUENCE [LARGE SCALE GENOMIC DNA]</scope>
    <source>
        <strain evidence="1 2">WL0002</strain>
    </source>
</reference>
<dbReference type="EMBL" id="JAOWKY010000001">
    <property type="protein sequence ID" value="MCV2867783.1"/>
    <property type="molecule type" value="Genomic_DNA"/>
</dbReference>
<name>A0ABT2Z9M3_9RHOB</name>
<comment type="caution">
    <text evidence="1">The sequence shown here is derived from an EMBL/GenBank/DDBJ whole genome shotgun (WGS) entry which is preliminary data.</text>
</comment>
<dbReference type="Proteomes" id="UP001652542">
    <property type="component" value="Unassembled WGS sequence"/>
</dbReference>
<sequence length="46" mass="4937">MLIGFFLRRIVTFTLCAGAFWLGVKTDQLIQPAPAAAACEEASNGH</sequence>
<proteinExistence type="predicted"/>
<evidence type="ECO:0000313" key="2">
    <source>
        <dbReference type="Proteomes" id="UP001652542"/>
    </source>
</evidence>
<gene>
    <name evidence="1" type="ORF">OEW28_04010</name>
</gene>
<accession>A0ABT2Z9M3</accession>
<organism evidence="1 2">
    <name type="scientific">Albidovulum marisflavi</name>
    <dbReference type="NCBI Taxonomy" id="2984159"/>
    <lineage>
        <taxon>Bacteria</taxon>
        <taxon>Pseudomonadati</taxon>
        <taxon>Pseudomonadota</taxon>
        <taxon>Alphaproteobacteria</taxon>
        <taxon>Rhodobacterales</taxon>
        <taxon>Paracoccaceae</taxon>
        <taxon>Albidovulum</taxon>
    </lineage>
</organism>
<dbReference type="RefSeq" id="WP_263733420.1">
    <property type="nucleotide sequence ID" value="NZ_JAOWKY010000001.1"/>
</dbReference>
<protein>
    <submittedName>
        <fullName evidence="1">Uncharacterized protein</fullName>
    </submittedName>
</protein>
<evidence type="ECO:0000313" key="1">
    <source>
        <dbReference type="EMBL" id="MCV2867783.1"/>
    </source>
</evidence>
<keyword evidence="2" id="KW-1185">Reference proteome</keyword>